<reference evidence="13" key="1">
    <citation type="submission" date="2025-08" db="UniProtKB">
        <authorList>
            <consortium name="RefSeq"/>
        </authorList>
    </citation>
    <scope>IDENTIFICATION</scope>
    <source>
        <tissue evidence="13">Sperm</tissue>
    </source>
</reference>
<dbReference type="GO" id="GO:0007173">
    <property type="term" value="P:epidermal growth factor receptor signaling pathway"/>
    <property type="evidence" value="ECO:0007669"/>
    <property type="project" value="TreeGrafter"/>
</dbReference>
<keyword evidence="7" id="KW-0863">Zinc-finger</keyword>
<dbReference type="PANTHER" id="PTHR10740">
    <property type="entry name" value="TRANSFORMING GROWTH FACTOR ALPHA"/>
    <property type="match status" value="1"/>
</dbReference>
<name>A0AAJ7X9Q8_PETMA</name>
<evidence type="ECO:0000256" key="4">
    <source>
        <dbReference type="ARBA" id="ARBA00022729"/>
    </source>
</evidence>
<evidence type="ECO:0000256" key="1">
    <source>
        <dbReference type="ARBA" id="ARBA00004613"/>
    </source>
</evidence>
<dbReference type="AlphaFoldDB" id="A0AAJ7X9Q8"/>
<keyword evidence="12" id="KW-1185">Reference proteome</keyword>
<feature type="domain" description="EGF-like" evidence="10">
    <location>
        <begin position="36"/>
        <end position="77"/>
    </location>
</feature>
<keyword evidence="8" id="KW-0472">Membrane</keyword>
<evidence type="ECO:0000259" key="11">
    <source>
        <dbReference type="PROSITE" id="PS50103"/>
    </source>
</evidence>
<dbReference type="Gene3D" id="2.10.25.10">
    <property type="entry name" value="Laminin"/>
    <property type="match status" value="1"/>
</dbReference>
<dbReference type="GO" id="GO:0005154">
    <property type="term" value="F:epidermal growth factor receptor binding"/>
    <property type="evidence" value="ECO:0007669"/>
    <property type="project" value="TreeGrafter"/>
</dbReference>
<dbReference type="CTD" id="145957"/>
<gene>
    <name evidence="13" type="primary">LOC116951046</name>
</gene>
<dbReference type="Proteomes" id="UP001318040">
    <property type="component" value="Chromosome 41"/>
</dbReference>
<dbReference type="GO" id="GO:0008284">
    <property type="term" value="P:positive regulation of cell population proliferation"/>
    <property type="evidence" value="ECO:0007669"/>
    <property type="project" value="TreeGrafter"/>
</dbReference>
<keyword evidence="7" id="KW-0862">Zinc</keyword>
<dbReference type="PROSITE" id="PS00022">
    <property type="entry name" value="EGF_1"/>
    <property type="match status" value="1"/>
</dbReference>
<evidence type="ECO:0000313" key="12">
    <source>
        <dbReference type="Proteomes" id="UP001318040"/>
    </source>
</evidence>
<evidence type="ECO:0000256" key="6">
    <source>
        <dbReference type="PROSITE-ProRule" id="PRU00076"/>
    </source>
</evidence>
<evidence type="ECO:0000256" key="5">
    <source>
        <dbReference type="ARBA" id="ARBA00023157"/>
    </source>
</evidence>
<proteinExistence type="predicted"/>
<evidence type="ECO:0000256" key="3">
    <source>
        <dbReference type="ARBA" id="ARBA00022536"/>
    </source>
</evidence>
<keyword evidence="8" id="KW-0812">Transmembrane</keyword>
<dbReference type="GO" id="GO:0008083">
    <property type="term" value="F:growth factor activity"/>
    <property type="evidence" value="ECO:0007669"/>
    <property type="project" value="TreeGrafter"/>
</dbReference>
<dbReference type="GO" id="GO:0008270">
    <property type="term" value="F:zinc ion binding"/>
    <property type="evidence" value="ECO:0007669"/>
    <property type="project" value="UniProtKB-KW"/>
</dbReference>
<evidence type="ECO:0000256" key="2">
    <source>
        <dbReference type="ARBA" id="ARBA00022525"/>
    </source>
</evidence>
<dbReference type="RefSeq" id="XP_032825263.1">
    <property type="nucleotide sequence ID" value="XM_032969372.1"/>
</dbReference>
<dbReference type="GO" id="GO:0005615">
    <property type="term" value="C:extracellular space"/>
    <property type="evidence" value="ECO:0007669"/>
    <property type="project" value="TreeGrafter"/>
</dbReference>
<feature type="domain" description="C3H1-type" evidence="11">
    <location>
        <begin position="34"/>
        <end position="61"/>
    </location>
</feature>
<dbReference type="PROSITE" id="PS50026">
    <property type="entry name" value="EGF_3"/>
    <property type="match status" value="1"/>
</dbReference>
<keyword evidence="7" id="KW-0479">Metal-binding</keyword>
<evidence type="ECO:0000256" key="7">
    <source>
        <dbReference type="PROSITE-ProRule" id="PRU00723"/>
    </source>
</evidence>
<sequence length="132" mass="14671">MLRGGICVILSMMLLGAWAGESNPVEVEHPRISALHAQPCPAHYRDYCLNGGSCHYLHQTDKPHCRCSAEFAGHRCELFALERRKRSSSEGAAAAAAASLFMGGIALVVLFVAYHWCKRKRRIEAETREVFL</sequence>
<keyword evidence="2" id="KW-0964">Secreted</keyword>
<dbReference type="InterPro" id="IPR000571">
    <property type="entry name" value="Znf_CCCH"/>
</dbReference>
<dbReference type="GO" id="GO:0045840">
    <property type="term" value="P:positive regulation of mitotic nuclear division"/>
    <property type="evidence" value="ECO:0007669"/>
    <property type="project" value="TreeGrafter"/>
</dbReference>
<keyword evidence="3 6" id="KW-0245">EGF-like domain</keyword>
<evidence type="ECO:0000313" key="13">
    <source>
        <dbReference type="RefSeq" id="XP_032825263.1"/>
    </source>
</evidence>
<organism evidence="12 13">
    <name type="scientific">Petromyzon marinus</name>
    <name type="common">Sea lamprey</name>
    <dbReference type="NCBI Taxonomy" id="7757"/>
    <lineage>
        <taxon>Eukaryota</taxon>
        <taxon>Metazoa</taxon>
        <taxon>Chordata</taxon>
        <taxon>Craniata</taxon>
        <taxon>Vertebrata</taxon>
        <taxon>Cyclostomata</taxon>
        <taxon>Hyperoartia</taxon>
        <taxon>Petromyzontiformes</taxon>
        <taxon>Petromyzontidae</taxon>
        <taxon>Petromyzon</taxon>
    </lineage>
</organism>
<dbReference type="GeneID" id="116951046"/>
<feature type="chain" id="PRO_5042506746" evidence="9">
    <location>
        <begin position="20"/>
        <end position="132"/>
    </location>
</feature>
<dbReference type="PANTHER" id="PTHR10740:SF14">
    <property type="entry name" value="EGF-LIKE DOMAIN-CONTAINING PROTEIN"/>
    <property type="match status" value="1"/>
</dbReference>
<accession>A0AAJ7X9Q8</accession>
<comment type="subcellular location">
    <subcellularLocation>
        <location evidence="1">Secreted</location>
    </subcellularLocation>
</comment>
<evidence type="ECO:0000256" key="8">
    <source>
        <dbReference type="SAM" id="Phobius"/>
    </source>
</evidence>
<dbReference type="KEGG" id="pmrn:116951046"/>
<feature type="disulfide bond" evidence="6">
    <location>
        <begin position="67"/>
        <end position="76"/>
    </location>
</feature>
<keyword evidence="8" id="KW-1133">Transmembrane helix</keyword>
<dbReference type="PROSITE" id="PS50103">
    <property type="entry name" value="ZF_C3H1"/>
    <property type="match status" value="1"/>
</dbReference>
<evidence type="ECO:0000256" key="9">
    <source>
        <dbReference type="SAM" id="SignalP"/>
    </source>
</evidence>
<feature type="signal peptide" evidence="9">
    <location>
        <begin position="1"/>
        <end position="19"/>
    </location>
</feature>
<evidence type="ECO:0000259" key="10">
    <source>
        <dbReference type="PROSITE" id="PS50026"/>
    </source>
</evidence>
<keyword evidence="5 6" id="KW-1015">Disulfide bond</keyword>
<comment type="caution">
    <text evidence="6">Lacks conserved residue(s) required for the propagation of feature annotation.</text>
</comment>
<keyword evidence="4 9" id="KW-0732">Signal</keyword>
<feature type="disulfide bond" evidence="6">
    <location>
        <begin position="48"/>
        <end position="65"/>
    </location>
</feature>
<feature type="zinc finger region" description="C3H1-type" evidence="7">
    <location>
        <begin position="34"/>
        <end position="61"/>
    </location>
</feature>
<dbReference type="InterPro" id="IPR000742">
    <property type="entry name" value="EGF"/>
</dbReference>
<feature type="transmembrane region" description="Helical" evidence="8">
    <location>
        <begin position="92"/>
        <end position="114"/>
    </location>
</feature>
<protein>
    <submittedName>
        <fullName evidence="13">OMEGA-stichotoxin-Sgt1a-like</fullName>
    </submittedName>
</protein>
<dbReference type="SUPFAM" id="SSF57196">
    <property type="entry name" value="EGF/Laminin"/>
    <property type="match status" value="1"/>
</dbReference>